<evidence type="ECO:0000313" key="6">
    <source>
        <dbReference type="Proteomes" id="UP000705283"/>
    </source>
</evidence>
<dbReference type="EMBL" id="JADMKS010000002">
    <property type="protein sequence ID" value="MBF6635909.1"/>
    <property type="molecule type" value="Genomic_DNA"/>
</dbReference>
<keyword evidence="3" id="KW-0804">Transcription</keyword>
<dbReference type="RefSeq" id="WP_194977571.1">
    <property type="nucleotide sequence ID" value="NZ_JADMKS010000002.1"/>
</dbReference>
<dbReference type="Proteomes" id="UP000705283">
    <property type="component" value="Unassembled WGS sequence"/>
</dbReference>
<dbReference type="GO" id="GO:0003677">
    <property type="term" value="F:DNA binding"/>
    <property type="evidence" value="ECO:0007669"/>
    <property type="project" value="UniProtKB-KW"/>
</dbReference>
<name>A0AA41BVK7_9GAMM</name>
<feature type="domain" description="HTH gntR-type" evidence="4">
    <location>
        <begin position="9"/>
        <end position="77"/>
    </location>
</feature>
<dbReference type="AlphaFoldDB" id="A0AA41BVK7"/>
<sequence length="247" mass="28753">MNIDKNSLIPFYLQIEQQLTEKISSNEIKPGDAIPTEAALCEIYGVSRMTARKAVDYLVRQGRVARFRGRGTFVIDNSNEHKTVLPLDRHFTSTEIARELNQTIENRVLEFRKVKTEPDIAELLNLQADAQVYFMVRLRFLDNKPFVFEKSWMLYEPFPDLSREALTESKYAYLREKGFTPAGSNKHISAELPSNKIRQSLDLSRDEPILHARSVAYFTDMMPFEVADIYYNQRYFSFSLKAQCEKE</sequence>
<accession>A0AA41BVK7</accession>
<reference evidence="5" key="2">
    <citation type="submission" date="2022-09" db="EMBL/GenBank/DDBJ databases">
        <title>Rouxiella aceris sp. nov., isolated from tree sap and emended description of the genus Rhouxiella.</title>
        <authorList>
            <person name="Kim I.S."/>
        </authorList>
    </citation>
    <scope>NUCLEOTIDE SEQUENCE</scope>
    <source>
        <strain evidence="5">SAP-2</strain>
    </source>
</reference>
<evidence type="ECO:0000313" key="5">
    <source>
        <dbReference type="EMBL" id="MBF6635909.1"/>
    </source>
</evidence>
<dbReference type="PRINTS" id="PR00035">
    <property type="entry name" value="HTHGNTR"/>
</dbReference>
<comment type="caution">
    <text evidence="5">The sequence shown here is derived from an EMBL/GenBank/DDBJ whole genome shotgun (WGS) entry which is preliminary data.</text>
</comment>
<dbReference type="InterPro" id="IPR036388">
    <property type="entry name" value="WH-like_DNA-bd_sf"/>
</dbReference>
<dbReference type="PANTHER" id="PTHR44846:SF1">
    <property type="entry name" value="MANNOSYL-D-GLYCERATE TRANSPORT_METABOLISM SYSTEM REPRESSOR MNGR-RELATED"/>
    <property type="match status" value="1"/>
</dbReference>
<evidence type="ECO:0000256" key="2">
    <source>
        <dbReference type="ARBA" id="ARBA00023125"/>
    </source>
</evidence>
<dbReference type="InterPro" id="IPR028978">
    <property type="entry name" value="Chorismate_lyase_/UTRA_dom_sf"/>
</dbReference>
<dbReference type="Pfam" id="PF07702">
    <property type="entry name" value="UTRA"/>
    <property type="match status" value="1"/>
</dbReference>
<evidence type="ECO:0000256" key="3">
    <source>
        <dbReference type="ARBA" id="ARBA00023163"/>
    </source>
</evidence>
<dbReference type="CDD" id="cd07377">
    <property type="entry name" value="WHTH_GntR"/>
    <property type="match status" value="1"/>
</dbReference>
<dbReference type="InterPro" id="IPR011663">
    <property type="entry name" value="UTRA"/>
</dbReference>
<dbReference type="InterPro" id="IPR050679">
    <property type="entry name" value="Bact_HTH_transcr_reg"/>
</dbReference>
<dbReference type="SMART" id="SM00866">
    <property type="entry name" value="UTRA"/>
    <property type="match status" value="1"/>
</dbReference>
<dbReference type="SUPFAM" id="SSF46785">
    <property type="entry name" value="Winged helix' DNA-binding domain"/>
    <property type="match status" value="1"/>
</dbReference>
<dbReference type="SMART" id="SM00345">
    <property type="entry name" value="HTH_GNTR"/>
    <property type="match status" value="1"/>
</dbReference>
<dbReference type="GO" id="GO:0003700">
    <property type="term" value="F:DNA-binding transcription factor activity"/>
    <property type="evidence" value="ECO:0007669"/>
    <property type="project" value="InterPro"/>
</dbReference>
<dbReference type="PROSITE" id="PS50949">
    <property type="entry name" value="HTH_GNTR"/>
    <property type="match status" value="1"/>
</dbReference>
<dbReference type="SUPFAM" id="SSF64288">
    <property type="entry name" value="Chorismate lyase-like"/>
    <property type="match status" value="1"/>
</dbReference>
<dbReference type="GO" id="GO:0045892">
    <property type="term" value="P:negative regulation of DNA-templated transcription"/>
    <property type="evidence" value="ECO:0007669"/>
    <property type="project" value="TreeGrafter"/>
</dbReference>
<dbReference type="Pfam" id="PF00392">
    <property type="entry name" value="GntR"/>
    <property type="match status" value="1"/>
</dbReference>
<reference evidence="5" key="1">
    <citation type="submission" date="2020-11" db="EMBL/GenBank/DDBJ databases">
        <authorList>
            <person name="Lee S.D."/>
        </authorList>
    </citation>
    <scope>NUCLEOTIDE SEQUENCE</scope>
    <source>
        <strain evidence="5">SAP-2</strain>
    </source>
</reference>
<dbReference type="Gene3D" id="3.40.1410.10">
    <property type="entry name" value="Chorismate lyase-like"/>
    <property type="match status" value="1"/>
</dbReference>
<dbReference type="FunFam" id="1.10.10.10:FF:000079">
    <property type="entry name" value="GntR family transcriptional regulator"/>
    <property type="match status" value="1"/>
</dbReference>
<proteinExistence type="predicted"/>
<evidence type="ECO:0000256" key="1">
    <source>
        <dbReference type="ARBA" id="ARBA00023015"/>
    </source>
</evidence>
<keyword evidence="2" id="KW-0238">DNA-binding</keyword>
<dbReference type="PANTHER" id="PTHR44846">
    <property type="entry name" value="MANNOSYL-D-GLYCERATE TRANSPORT/METABOLISM SYSTEM REPRESSOR MNGR-RELATED"/>
    <property type="match status" value="1"/>
</dbReference>
<dbReference type="InterPro" id="IPR036390">
    <property type="entry name" value="WH_DNA-bd_sf"/>
</dbReference>
<gene>
    <name evidence="5" type="ORF">ITX54_04430</name>
</gene>
<protein>
    <submittedName>
        <fullName evidence="5">GntR family transcriptional regulator</fullName>
    </submittedName>
</protein>
<evidence type="ECO:0000259" key="4">
    <source>
        <dbReference type="PROSITE" id="PS50949"/>
    </source>
</evidence>
<organism evidence="5 6">
    <name type="scientific">Rouxiella silvae</name>
    <dbReference type="NCBI Taxonomy" id="1646373"/>
    <lineage>
        <taxon>Bacteria</taxon>
        <taxon>Pseudomonadati</taxon>
        <taxon>Pseudomonadota</taxon>
        <taxon>Gammaproteobacteria</taxon>
        <taxon>Enterobacterales</taxon>
        <taxon>Yersiniaceae</taxon>
        <taxon>Rouxiella</taxon>
    </lineage>
</organism>
<dbReference type="Gene3D" id="1.10.10.10">
    <property type="entry name" value="Winged helix-like DNA-binding domain superfamily/Winged helix DNA-binding domain"/>
    <property type="match status" value="1"/>
</dbReference>
<keyword evidence="1" id="KW-0805">Transcription regulation</keyword>
<dbReference type="InterPro" id="IPR000524">
    <property type="entry name" value="Tscrpt_reg_HTH_GntR"/>
</dbReference>